<proteinExistence type="predicted"/>
<dbReference type="PANTHER" id="PTHR40101:SF1">
    <property type="entry name" value="4FE-4S DOMAIN-CONTAINING PROTEIN"/>
    <property type="match status" value="1"/>
</dbReference>
<comment type="caution">
    <text evidence="2">The sequence shown here is derived from an EMBL/GenBank/DDBJ whole genome shotgun (WGS) entry which is preliminary data.</text>
</comment>
<dbReference type="RefSeq" id="WP_089023829.1">
    <property type="nucleotide sequence ID" value="NZ_NIQC01000017.1"/>
</dbReference>
<organism evidence="2 3">
    <name type="scientific">Natranaerobius trueperi</name>
    <dbReference type="NCBI Taxonomy" id="759412"/>
    <lineage>
        <taxon>Bacteria</taxon>
        <taxon>Bacillati</taxon>
        <taxon>Bacillota</taxon>
        <taxon>Clostridia</taxon>
        <taxon>Natranaerobiales</taxon>
        <taxon>Natranaerobiaceae</taxon>
        <taxon>Natranaerobius</taxon>
    </lineage>
</organism>
<sequence>MLTEGRELEERAVERASELITAAARTAPKGKGVDNLVTAVATGETIDKLRNRMYEISEKEGVAFFKRDADNLEHTSCIVLIGTKIQQLGIHPCGYCGFKNCTENKENEGVCAFNSGDLGIALGSAVSKAADLRIDNRIMFSAGKAAIDLNLLGDEVKLAYGIPLFIGGKNIYFDR</sequence>
<dbReference type="AlphaFoldDB" id="A0A226BWV9"/>
<protein>
    <submittedName>
        <fullName evidence="2">Ferredoxin</fullName>
    </submittedName>
</protein>
<dbReference type="EMBL" id="NIQC01000017">
    <property type="protein sequence ID" value="OWZ83503.1"/>
    <property type="molecule type" value="Genomic_DNA"/>
</dbReference>
<name>A0A226BWV9_9FIRM</name>
<reference evidence="2 3" key="1">
    <citation type="submission" date="2017-06" db="EMBL/GenBank/DDBJ databases">
        <title>Draft Genome Sequence of Natranaerobius trueperi halophilic, alkalithermophilic bacteria from soda lakes.</title>
        <authorList>
            <person name="Zhao B."/>
        </authorList>
    </citation>
    <scope>NUCLEOTIDE SEQUENCE [LARGE SCALE GENOMIC DNA]</scope>
    <source>
        <strain evidence="2 3">DSM 18760</strain>
    </source>
</reference>
<dbReference type="Pfam" id="PF09918">
    <property type="entry name" value="DUF2148"/>
    <property type="match status" value="1"/>
</dbReference>
<keyword evidence="3" id="KW-1185">Reference proteome</keyword>
<evidence type="ECO:0000313" key="2">
    <source>
        <dbReference type="EMBL" id="OWZ83503.1"/>
    </source>
</evidence>
<accession>A0A226BWV9</accession>
<evidence type="ECO:0000259" key="1">
    <source>
        <dbReference type="Pfam" id="PF09918"/>
    </source>
</evidence>
<evidence type="ECO:0000313" key="3">
    <source>
        <dbReference type="Proteomes" id="UP000214588"/>
    </source>
</evidence>
<gene>
    <name evidence="2" type="ORF">CDO51_08395</name>
</gene>
<dbReference type="Proteomes" id="UP000214588">
    <property type="component" value="Unassembled WGS sequence"/>
</dbReference>
<feature type="domain" description="DUF2148" evidence="1">
    <location>
        <begin position="109"/>
        <end position="175"/>
    </location>
</feature>
<dbReference type="OrthoDB" id="5505478at2"/>
<dbReference type="InterPro" id="IPR019224">
    <property type="entry name" value="DUF2148"/>
</dbReference>
<dbReference type="PANTHER" id="PTHR40101">
    <property type="entry name" value="CONSERVED PROTEIN"/>
    <property type="match status" value="1"/>
</dbReference>